<dbReference type="PANTHER" id="PTHR40469:SF2">
    <property type="entry name" value="GALACTOSE-BINDING DOMAIN-LIKE SUPERFAMILY PROTEIN"/>
    <property type="match status" value="1"/>
</dbReference>
<evidence type="ECO:0000313" key="3">
    <source>
        <dbReference type="EMBL" id="MBP2183522.1"/>
    </source>
</evidence>
<name>A0ABS4PVS2_9PSEU</name>
<dbReference type="InterPro" id="IPR029010">
    <property type="entry name" value="ThuA-like"/>
</dbReference>
<evidence type="ECO:0000313" key="4">
    <source>
        <dbReference type="Proteomes" id="UP000741013"/>
    </source>
</evidence>
<feature type="transmembrane region" description="Helical" evidence="1">
    <location>
        <begin position="26"/>
        <end position="48"/>
    </location>
</feature>
<keyword evidence="1" id="KW-0472">Membrane</keyword>
<evidence type="ECO:0000259" key="2">
    <source>
        <dbReference type="Pfam" id="PF06283"/>
    </source>
</evidence>
<keyword evidence="1" id="KW-0812">Transmembrane</keyword>
<accession>A0ABS4PVS2</accession>
<keyword evidence="4" id="KW-1185">Reference proteome</keyword>
<dbReference type="Pfam" id="PF06283">
    <property type="entry name" value="ThuA"/>
    <property type="match status" value="1"/>
</dbReference>
<dbReference type="InterPro" id="IPR029062">
    <property type="entry name" value="Class_I_gatase-like"/>
</dbReference>
<proteinExistence type="predicted"/>
<organism evidence="3 4">
    <name type="scientific">Amycolatopsis magusensis</name>
    <dbReference type="NCBI Taxonomy" id="882444"/>
    <lineage>
        <taxon>Bacteria</taxon>
        <taxon>Bacillati</taxon>
        <taxon>Actinomycetota</taxon>
        <taxon>Actinomycetes</taxon>
        <taxon>Pseudonocardiales</taxon>
        <taxon>Pseudonocardiaceae</taxon>
        <taxon>Amycolatopsis</taxon>
    </lineage>
</organism>
<reference evidence="3 4" key="1">
    <citation type="submission" date="2021-03" db="EMBL/GenBank/DDBJ databases">
        <title>Sequencing the genomes of 1000 actinobacteria strains.</title>
        <authorList>
            <person name="Klenk H.-P."/>
        </authorList>
    </citation>
    <scope>NUCLEOTIDE SEQUENCE [LARGE SCALE GENOMIC DNA]</scope>
    <source>
        <strain evidence="3 4">DSM 45510</strain>
    </source>
</reference>
<dbReference type="PANTHER" id="PTHR40469">
    <property type="entry name" value="SECRETED GLYCOSYL HYDROLASE"/>
    <property type="match status" value="1"/>
</dbReference>
<evidence type="ECO:0000256" key="1">
    <source>
        <dbReference type="SAM" id="Phobius"/>
    </source>
</evidence>
<sequence length="343" mass="36593">MLHKTGMVSSVRVADPAKGQDVHRRVAMTVTAIVSAAVAVAATVLAVGGPAAANNGDRPGARELGEPDYGVCRGVRPQCYHDWGNFDLSQGIRVLVYSRTAGPRHANLGPALAPGLNPPLVDGNVAQQGLVRLGQENGFAVDWTEDVTQLSSAGRLFPYHAVIFLSTTRDTLDDAAQTALRQYIRGGGGFVGIHNAFGTEYNWPWYEGLLGNANYYDHGPYQPGTVRTVSRKDVSTKDLPGRWQFADEWYNLVPFPSEVRVLAEVEESSLAQGVRGGSGHPGHGDHHPVAWCQYYDGGRSWVTTLGHDGSAFTGTSTVDGSAHFRALLAGGIRSAAGAAPFCR</sequence>
<dbReference type="SUPFAM" id="SSF52317">
    <property type="entry name" value="Class I glutamine amidotransferase-like"/>
    <property type="match status" value="1"/>
</dbReference>
<protein>
    <submittedName>
        <fullName evidence="3">Type 1 glutamine amidotransferase</fullName>
    </submittedName>
</protein>
<comment type="caution">
    <text evidence="3">The sequence shown here is derived from an EMBL/GenBank/DDBJ whole genome shotgun (WGS) entry which is preliminary data.</text>
</comment>
<feature type="domain" description="ThuA-like" evidence="2">
    <location>
        <begin position="93"/>
        <end position="314"/>
    </location>
</feature>
<keyword evidence="1" id="KW-1133">Transmembrane helix</keyword>
<dbReference type="EMBL" id="JAGGMS010000001">
    <property type="protein sequence ID" value="MBP2183522.1"/>
    <property type="molecule type" value="Genomic_DNA"/>
</dbReference>
<dbReference type="Gene3D" id="3.40.50.880">
    <property type="match status" value="1"/>
</dbReference>
<dbReference type="Proteomes" id="UP000741013">
    <property type="component" value="Unassembled WGS sequence"/>
</dbReference>
<gene>
    <name evidence="3" type="ORF">JOM49_005048</name>
</gene>
<keyword evidence="3" id="KW-0315">Glutamine amidotransferase</keyword>